<dbReference type="Pfam" id="PF02755">
    <property type="entry name" value="RPEL"/>
    <property type="match status" value="3"/>
</dbReference>
<dbReference type="InterPro" id="IPR004018">
    <property type="entry name" value="RPEL_repeat"/>
</dbReference>
<feature type="repeat" description="RPEL" evidence="4">
    <location>
        <begin position="633"/>
        <end position="658"/>
    </location>
</feature>
<name>A0A6F9DMZ4_9ASCI</name>
<sequence>MSSLPRNYHANSNEQGEDNKDPNTDSVKEDDTASENTKIRKDKAQSNWKKIFRPWKWKKKKKSEQFIKTATVLERKISVRSSRDELLKKGLLQENNGSISVEEDQNIPYERPEPVGGPRLPSVSSSVSDGSSEKSHGSNSNIRSAGSDPLVQRRRDNMPRSNADFAGSGRVSRNSDGISSLTSELNRNRIKSQPDERTRPPVYIHRKSPSDELSRESEFAARNHAHRHSYQIATHGYSMSDASVGRFQMPNSSGNEMAVGIIGTGRGPSDNRINSTGSTSSRTAPQPMMRSHVKQSQSNPAVGWEPQDRGDSGESYRGPHTTASSLPPTLAARLSQDLSKAISGNILHQLSATAPKPSETRTSDTSHAMQPPNSQSKHSTLPPSNKNTTLYGEENASRSSTLPDSHVLSVGQRPIAAKRTHVSQNVPGVTNQTLCTKPQPPRPPPKPSKQIISQISDQIKSGHQPEVSQNSQTSQSQSAPAPPPQHSKPHFHKSNDVEMPSTKPNLNGPVMFAGSAEIIQRTTQIKIPQYIRNNFDPPSNDPNIPATNPSSNNQYDVDSDSDSSGPILYRDDDDEEEEDEEEDEDAGSLAAKVARRDTLALRLANRPDKKELEERNIIASPQKSDDERSALKINLTRRISQRPSKEELQQRNILPNESQEDKHKEREKVKRQLTRKLSMRPTVKELVERKVLINWHEYVEVYEVQNYDRRGDKPWTRLTPSDKASIRKELNQFKATEMQVHEESRQFTRFHKP</sequence>
<feature type="region of interest" description="Disordered" evidence="5">
    <location>
        <begin position="348"/>
        <end position="509"/>
    </location>
</feature>
<dbReference type="EMBL" id="LR788960">
    <property type="protein sequence ID" value="CAB3264822.1"/>
    <property type="molecule type" value="mRNA"/>
</dbReference>
<feature type="compositionally biased region" description="Pro residues" evidence="5">
    <location>
        <begin position="438"/>
        <end position="447"/>
    </location>
</feature>
<dbReference type="AlphaFoldDB" id="A0A6F9DMZ4"/>
<feature type="compositionally biased region" description="Basic and acidic residues" evidence="5">
    <location>
        <begin position="17"/>
        <end position="44"/>
    </location>
</feature>
<evidence type="ECO:0000256" key="4">
    <source>
        <dbReference type="PROSITE-ProRule" id="PRU00401"/>
    </source>
</evidence>
<keyword evidence="2" id="KW-0677">Repeat</keyword>
<feature type="region of interest" description="Disordered" evidence="5">
    <location>
        <begin position="531"/>
        <end position="592"/>
    </location>
</feature>
<feature type="compositionally biased region" description="Polar residues" evidence="5">
    <location>
        <begin position="1"/>
        <end position="14"/>
    </location>
</feature>
<feature type="compositionally biased region" description="Polar residues" evidence="5">
    <location>
        <begin position="171"/>
        <end position="185"/>
    </location>
</feature>
<dbReference type="PROSITE" id="PS51073">
    <property type="entry name" value="RPEL"/>
    <property type="match status" value="3"/>
</dbReference>
<dbReference type="Gene3D" id="6.10.140.2130">
    <property type="match status" value="1"/>
</dbReference>
<feature type="compositionally biased region" description="Acidic residues" evidence="5">
    <location>
        <begin position="571"/>
        <end position="586"/>
    </location>
</feature>
<feature type="compositionally biased region" description="Basic and acidic residues" evidence="5">
    <location>
        <begin position="78"/>
        <end position="88"/>
    </location>
</feature>
<evidence type="ECO:0000256" key="3">
    <source>
        <dbReference type="ARBA" id="ARBA00023203"/>
    </source>
</evidence>
<proteinExistence type="evidence at transcript level"/>
<feature type="compositionally biased region" description="Polar residues" evidence="5">
    <location>
        <begin position="365"/>
        <end position="390"/>
    </location>
</feature>
<dbReference type="PANTHER" id="PTHR12751">
    <property type="entry name" value="PHOSPHATASE AND ACTIN REGULATOR PHACTR"/>
    <property type="match status" value="1"/>
</dbReference>
<feature type="compositionally biased region" description="Low complexity" evidence="5">
    <location>
        <begin position="114"/>
        <end position="130"/>
    </location>
</feature>
<feature type="compositionally biased region" description="Basic and acidic residues" evidence="5">
    <location>
        <begin position="659"/>
        <end position="670"/>
    </location>
</feature>
<dbReference type="GO" id="GO:0003779">
    <property type="term" value="F:actin binding"/>
    <property type="evidence" value="ECO:0007669"/>
    <property type="project" value="UniProtKB-KW"/>
</dbReference>
<organism evidence="6">
    <name type="scientific">Phallusia mammillata</name>
    <dbReference type="NCBI Taxonomy" id="59560"/>
    <lineage>
        <taxon>Eukaryota</taxon>
        <taxon>Metazoa</taxon>
        <taxon>Chordata</taxon>
        <taxon>Tunicata</taxon>
        <taxon>Ascidiacea</taxon>
        <taxon>Phlebobranchia</taxon>
        <taxon>Ascidiidae</taxon>
        <taxon>Phallusia</taxon>
    </lineage>
</organism>
<feature type="region of interest" description="Disordered" evidence="5">
    <location>
        <begin position="1"/>
        <end position="45"/>
    </location>
</feature>
<dbReference type="PANTHER" id="PTHR12751:SF18">
    <property type="entry name" value="PHOSPHATASE AND ACTIN REGULATOR 1"/>
    <property type="match status" value="1"/>
</dbReference>
<feature type="compositionally biased region" description="Basic and acidic residues" evidence="5">
    <location>
        <begin position="208"/>
        <end position="221"/>
    </location>
</feature>
<evidence type="ECO:0000313" key="6">
    <source>
        <dbReference type="EMBL" id="CAB3264822.1"/>
    </source>
</evidence>
<feature type="region of interest" description="Disordered" evidence="5">
    <location>
        <begin position="610"/>
        <end position="629"/>
    </location>
</feature>
<feature type="compositionally biased region" description="Polar residues" evidence="5">
    <location>
        <begin position="422"/>
        <end position="436"/>
    </location>
</feature>
<evidence type="ECO:0000256" key="1">
    <source>
        <dbReference type="ARBA" id="ARBA00009795"/>
    </source>
</evidence>
<feature type="region of interest" description="Disordered" evidence="5">
    <location>
        <begin position="78"/>
        <end position="227"/>
    </location>
</feature>
<dbReference type="Gene3D" id="6.10.140.1750">
    <property type="match status" value="1"/>
</dbReference>
<gene>
    <name evidence="6" type="primary">Phactr2</name>
</gene>
<evidence type="ECO:0000256" key="2">
    <source>
        <dbReference type="ARBA" id="ARBA00022737"/>
    </source>
</evidence>
<feature type="repeat" description="RPEL" evidence="4">
    <location>
        <begin position="71"/>
        <end position="96"/>
    </location>
</feature>
<evidence type="ECO:0000256" key="5">
    <source>
        <dbReference type="SAM" id="MobiDB-lite"/>
    </source>
</evidence>
<feature type="region of interest" description="Disordered" evidence="5">
    <location>
        <begin position="641"/>
        <end position="670"/>
    </location>
</feature>
<feature type="compositionally biased region" description="Low complexity" evidence="5">
    <location>
        <begin position="448"/>
        <end position="461"/>
    </location>
</feature>
<comment type="similarity">
    <text evidence="1">Belongs to the phosphatase and actin regulator family.</text>
</comment>
<feature type="compositionally biased region" description="Low complexity" evidence="5">
    <location>
        <begin position="468"/>
        <end position="479"/>
    </location>
</feature>
<accession>A0A6F9DMZ4</accession>
<reference evidence="6" key="1">
    <citation type="submission" date="2020-04" db="EMBL/GenBank/DDBJ databases">
        <authorList>
            <person name="Neveu A P."/>
        </authorList>
    </citation>
    <scope>NUCLEOTIDE SEQUENCE</scope>
    <source>
        <tissue evidence="6">Whole embryo</tissue>
    </source>
</reference>
<feature type="repeat" description="RPEL" evidence="4">
    <location>
        <begin position="597"/>
        <end position="622"/>
    </location>
</feature>
<feature type="compositionally biased region" description="Polar residues" evidence="5">
    <location>
        <begin position="541"/>
        <end position="556"/>
    </location>
</feature>
<dbReference type="GO" id="GO:0030036">
    <property type="term" value="P:actin cytoskeleton organization"/>
    <property type="evidence" value="ECO:0007669"/>
    <property type="project" value="TreeGrafter"/>
</dbReference>
<feature type="compositionally biased region" description="Polar residues" evidence="5">
    <location>
        <begin position="271"/>
        <end position="284"/>
    </location>
</feature>
<protein>
    <submittedName>
        <fullName evidence="6">Phosphatase and actin regulator 2</fullName>
    </submittedName>
</protein>
<dbReference type="SMART" id="SM00707">
    <property type="entry name" value="RPEL"/>
    <property type="match status" value="4"/>
</dbReference>
<keyword evidence="3" id="KW-0009">Actin-binding</keyword>
<feature type="region of interest" description="Disordered" evidence="5">
    <location>
        <begin position="260"/>
        <end position="328"/>
    </location>
</feature>